<dbReference type="EMBL" id="PGOL01001411">
    <property type="protein sequence ID" value="PKI58282.1"/>
    <property type="molecule type" value="Genomic_DNA"/>
</dbReference>
<evidence type="ECO:0000313" key="2">
    <source>
        <dbReference type="EMBL" id="PKI58282.1"/>
    </source>
</evidence>
<sequence>MPRPPPKGVFDLAGLILLSLEFARVKGLKDSTSKCVAFCLSRGVASAAPLFVEWGKARFAPRCRSISVETHASRLNGLFSCLCLWLRGGYLFVGQLPRRSMRKGSKRNSQECPLKGPFMPGAYLGCIKDKLRGSLEKSACVALSVWSVAVVEGGQGSRPL</sequence>
<feature type="chain" id="PRO_5014126533" evidence="1">
    <location>
        <begin position="28"/>
        <end position="160"/>
    </location>
</feature>
<dbReference type="AlphaFoldDB" id="A0A2I0JPR7"/>
<accession>A0A2I0JPR7</accession>
<reference evidence="2 3" key="1">
    <citation type="submission" date="2017-11" db="EMBL/GenBank/DDBJ databases">
        <title>De-novo sequencing of pomegranate (Punica granatum L.) genome.</title>
        <authorList>
            <person name="Akparov Z."/>
            <person name="Amiraslanov A."/>
            <person name="Hajiyeva S."/>
            <person name="Abbasov M."/>
            <person name="Kaur K."/>
            <person name="Hamwieh A."/>
            <person name="Solovyev V."/>
            <person name="Salamov A."/>
            <person name="Braich B."/>
            <person name="Kosarev P."/>
            <person name="Mahmoud A."/>
            <person name="Hajiyev E."/>
            <person name="Babayeva S."/>
            <person name="Izzatullayeva V."/>
            <person name="Mammadov A."/>
            <person name="Mammadov A."/>
            <person name="Sharifova S."/>
            <person name="Ojaghi J."/>
            <person name="Eynullazada K."/>
            <person name="Bayramov B."/>
            <person name="Abdulazimova A."/>
            <person name="Shahmuradov I."/>
        </authorList>
    </citation>
    <scope>NUCLEOTIDE SEQUENCE [LARGE SCALE GENOMIC DNA]</scope>
    <source>
        <strain evidence="3">cv. AG2017</strain>
        <tissue evidence="2">Leaf</tissue>
    </source>
</reference>
<keyword evidence="3" id="KW-1185">Reference proteome</keyword>
<evidence type="ECO:0000256" key="1">
    <source>
        <dbReference type="SAM" id="SignalP"/>
    </source>
</evidence>
<dbReference type="Proteomes" id="UP000233551">
    <property type="component" value="Unassembled WGS sequence"/>
</dbReference>
<evidence type="ECO:0000313" key="3">
    <source>
        <dbReference type="Proteomes" id="UP000233551"/>
    </source>
</evidence>
<organism evidence="2 3">
    <name type="scientific">Punica granatum</name>
    <name type="common">Pomegranate</name>
    <dbReference type="NCBI Taxonomy" id="22663"/>
    <lineage>
        <taxon>Eukaryota</taxon>
        <taxon>Viridiplantae</taxon>
        <taxon>Streptophyta</taxon>
        <taxon>Embryophyta</taxon>
        <taxon>Tracheophyta</taxon>
        <taxon>Spermatophyta</taxon>
        <taxon>Magnoliopsida</taxon>
        <taxon>eudicotyledons</taxon>
        <taxon>Gunneridae</taxon>
        <taxon>Pentapetalae</taxon>
        <taxon>rosids</taxon>
        <taxon>malvids</taxon>
        <taxon>Myrtales</taxon>
        <taxon>Lythraceae</taxon>
        <taxon>Punica</taxon>
    </lineage>
</organism>
<gene>
    <name evidence="2" type="ORF">CRG98_021364</name>
</gene>
<keyword evidence="1" id="KW-0732">Signal</keyword>
<feature type="signal peptide" evidence="1">
    <location>
        <begin position="1"/>
        <end position="27"/>
    </location>
</feature>
<proteinExistence type="predicted"/>
<comment type="caution">
    <text evidence="2">The sequence shown here is derived from an EMBL/GenBank/DDBJ whole genome shotgun (WGS) entry which is preliminary data.</text>
</comment>
<protein>
    <submittedName>
        <fullName evidence="2">Uncharacterized protein</fullName>
    </submittedName>
</protein>
<name>A0A2I0JPR7_PUNGR</name>